<evidence type="ECO:0000256" key="1">
    <source>
        <dbReference type="SAM" id="MobiDB-lite"/>
    </source>
</evidence>
<feature type="region of interest" description="Disordered" evidence="1">
    <location>
        <begin position="346"/>
        <end position="407"/>
    </location>
</feature>
<dbReference type="OrthoDB" id="2906425at2759"/>
<dbReference type="SUPFAM" id="SSF56112">
    <property type="entry name" value="Protein kinase-like (PK-like)"/>
    <property type="match status" value="1"/>
</dbReference>
<feature type="compositionally biased region" description="Acidic residues" evidence="1">
    <location>
        <begin position="350"/>
        <end position="383"/>
    </location>
</feature>
<proteinExistence type="predicted"/>
<sequence>MSDIAWNTASIIPKCGTIDRALQERLSAVENVLTEEHRTHSNQDRTDFEINAWEVQLLAEGGYNYRWLVSYTTKYHTLDSNEIFSHRKIIMREPKEKASACQIENEIAFLTYIAKHHPLLPVPKVYAYNIKQSGSDSPYIAMEFIDGQPLDSLWFGLTELEKATVANEVAEVIDKFHSPAFYDVGPYPSTHAYVLACYDKEIYYYLNASADDLDEDLFENTSKEKFIESLRTTRNRLFSDESSFLPQGPFALVHGDFCGRNIVVHNGHISAIIDWEFAGSYPLSELLGGLGVELFALEDHNLLEYGEWSNRIKDAVVEKVRSRGWDEDKVALLVGEGNREVQLARREIIPMDDEVDEDEDDEDEDDEDENDKDEDGKDEDDGSADVSREGNLGEEKGEGAMMAVGDV</sequence>
<dbReference type="PANTHER" id="PTHR21310:SF15">
    <property type="entry name" value="AMINOGLYCOSIDE PHOSPHOTRANSFERASE DOMAIN-CONTAINING PROTEIN"/>
    <property type="match status" value="1"/>
</dbReference>
<dbReference type="InterPro" id="IPR002575">
    <property type="entry name" value="Aminoglycoside_PTrfase"/>
</dbReference>
<dbReference type="Gene3D" id="3.90.1200.10">
    <property type="match status" value="1"/>
</dbReference>
<comment type="caution">
    <text evidence="3">The sequence shown here is derived from an EMBL/GenBank/DDBJ whole genome shotgun (WGS) entry which is preliminary data.</text>
</comment>
<dbReference type="Gene3D" id="3.30.200.20">
    <property type="entry name" value="Phosphorylase Kinase, domain 1"/>
    <property type="match status" value="1"/>
</dbReference>
<dbReference type="Proteomes" id="UP000664534">
    <property type="component" value="Unassembled WGS sequence"/>
</dbReference>
<dbReference type="InterPro" id="IPR051678">
    <property type="entry name" value="AGP_Transferase"/>
</dbReference>
<organism evidence="3 4">
    <name type="scientific">Imshaugia aleurites</name>
    <dbReference type="NCBI Taxonomy" id="172621"/>
    <lineage>
        <taxon>Eukaryota</taxon>
        <taxon>Fungi</taxon>
        <taxon>Dikarya</taxon>
        <taxon>Ascomycota</taxon>
        <taxon>Pezizomycotina</taxon>
        <taxon>Lecanoromycetes</taxon>
        <taxon>OSLEUM clade</taxon>
        <taxon>Lecanoromycetidae</taxon>
        <taxon>Lecanorales</taxon>
        <taxon>Lecanorineae</taxon>
        <taxon>Parmeliaceae</taxon>
        <taxon>Imshaugia</taxon>
    </lineage>
</organism>
<dbReference type="Pfam" id="PF01636">
    <property type="entry name" value="APH"/>
    <property type="match status" value="1"/>
</dbReference>
<evidence type="ECO:0000313" key="4">
    <source>
        <dbReference type="Proteomes" id="UP000664534"/>
    </source>
</evidence>
<name>A0A8H3G3Y2_9LECA</name>
<feature type="domain" description="Aminoglycoside phosphotransferase" evidence="2">
    <location>
        <begin position="82"/>
        <end position="283"/>
    </location>
</feature>
<evidence type="ECO:0000259" key="2">
    <source>
        <dbReference type="Pfam" id="PF01636"/>
    </source>
</evidence>
<keyword evidence="4" id="KW-1185">Reference proteome</keyword>
<reference evidence="3" key="1">
    <citation type="submission" date="2021-03" db="EMBL/GenBank/DDBJ databases">
        <authorList>
            <person name="Tagirdzhanova G."/>
        </authorList>
    </citation>
    <scope>NUCLEOTIDE SEQUENCE</scope>
</reference>
<feature type="compositionally biased region" description="Basic and acidic residues" evidence="1">
    <location>
        <begin position="386"/>
        <end position="398"/>
    </location>
</feature>
<gene>
    <name evidence="3" type="ORF">IMSHALPRED_000510</name>
</gene>
<dbReference type="InterPro" id="IPR011009">
    <property type="entry name" value="Kinase-like_dom_sf"/>
</dbReference>
<accession>A0A8H3G3Y2</accession>
<protein>
    <recommendedName>
        <fullName evidence="2">Aminoglycoside phosphotransferase domain-containing protein</fullName>
    </recommendedName>
</protein>
<dbReference type="AlphaFoldDB" id="A0A8H3G3Y2"/>
<evidence type="ECO:0000313" key="3">
    <source>
        <dbReference type="EMBL" id="CAF9937691.1"/>
    </source>
</evidence>
<dbReference type="EMBL" id="CAJPDT010000101">
    <property type="protein sequence ID" value="CAF9937691.1"/>
    <property type="molecule type" value="Genomic_DNA"/>
</dbReference>
<dbReference type="PANTHER" id="PTHR21310">
    <property type="entry name" value="AMINOGLYCOSIDE PHOSPHOTRANSFERASE-RELATED-RELATED"/>
    <property type="match status" value="1"/>
</dbReference>